<dbReference type="EMBL" id="MRVG01000006">
    <property type="protein sequence ID" value="PMB68066.1"/>
    <property type="molecule type" value="Genomic_DNA"/>
</dbReference>
<evidence type="ECO:0000256" key="3">
    <source>
        <dbReference type="SAM" id="MobiDB-lite"/>
    </source>
</evidence>
<protein>
    <recommendedName>
        <fullName evidence="2">Copper homeostasis protein cutC homolog</fullName>
    </recommendedName>
</protein>
<dbReference type="InterPro" id="IPR036822">
    <property type="entry name" value="CutC-like_dom_sf"/>
</dbReference>
<comment type="caution">
    <text evidence="4">The sequence shown here is derived from an EMBL/GenBank/DDBJ whole genome shotgun (WGS) entry which is preliminary data.</text>
</comment>
<organism evidence="4 5">
    <name type="scientific">Beauveria bassiana</name>
    <name type="common">White muscardine disease fungus</name>
    <name type="synonym">Tritirachium shiotae</name>
    <dbReference type="NCBI Taxonomy" id="176275"/>
    <lineage>
        <taxon>Eukaryota</taxon>
        <taxon>Fungi</taxon>
        <taxon>Dikarya</taxon>
        <taxon>Ascomycota</taxon>
        <taxon>Pezizomycotina</taxon>
        <taxon>Sordariomycetes</taxon>
        <taxon>Hypocreomycetidae</taxon>
        <taxon>Hypocreales</taxon>
        <taxon>Cordycipitaceae</taxon>
        <taxon>Beauveria</taxon>
    </lineage>
</organism>
<dbReference type="InterPro" id="IPR005627">
    <property type="entry name" value="CutC-like"/>
</dbReference>
<evidence type="ECO:0000256" key="2">
    <source>
        <dbReference type="ARBA" id="ARBA00019014"/>
    </source>
</evidence>
<comment type="similarity">
    <text evidence="1">Belongs to the CutC family.</text>
</comment>
<sequence length="257" mass="27289">MVLPLEVAVFNTSDALNASHHGAARVEINAPDSYPLGGLTPPASLPAPSDLSIPVRVMIRPRGPPPSGPDFLYTPAEIDAMRADIARLVPVMHTSRGDGFVFGVLKRKGTEEEEEEGGGGGGGGEEHLEIDVETCAELVRLARPFECTFHRAFDLVRNVDEGVEALIRCGFAGVLTAGGRAEGGCAANLDRLESICDCVAGRMEVVAGGGVRHHNARALTARLARYQRVWLHTAAMGVEGTTMDKDELIRLTEGLAT</sequence>
<dbReference type="SUPFAM" id="SSF110395">
    <property type="entry name" value="CutC-like"/>
    <property type="match status" value="1"/>
</dbReference>
<evidence type="ECO:0000313" key="5">
    <source>
        <dbReference type="Proteomes" id="UP000235728"/>
    </source>
</evidence>
<feature type="region of interest" description="Disordered" evidence="3">
    <location>
        <begin position="108"/>
        <end position="127"/>
    </location>
</feature>
<dbReference type="AlphaFoldDB" id="A0A2N6NLF5"/>
<dbReference type="Gene3D" id="3.20.20.380">
    <property type="entry name" value="Copper homeostasis (CutC) domain"/>
    <property type="match status" value="1"/>
</dbReference>
<accession>A0A2N6NLF5</accession>
<reference evidence="4 5" key="1">
    <citation type="journal article" date="2016" name="Appl. Microbiol. Biotechnol.">
        <title>Characterization of T-DNA insertion mutants with decreased virulence in the entomopathogenic fungus Beauveria bassiana JEF-007.</title>
        <authorList>
            <person name="Kim S."/>
            <person name="Lee S.J."/>
            <person name="Nai Y.S."/>
            <person name="Yu J.S."/>
            <person name="Lee M.R."/>
            <person name="Yang Y.T."/>
            <person name="Kim J.S."/>
        </authorList>
    </citation>
    <scope>NUCLEOTIDE SEQUENCE [LARGE SCALE GENOMIC DNA]</scope>
    <source>
        <strain evidence="4 5">JEF-007</strain>
    </source>
</reference>
<evidence type="ECO:0000313" key="4">
    <source>
        <dbReference type="EMBL" id="PMB68066.1"/>
    </source>
</evidence>
<proteinExistence type="inferred from homology"/>
<dbReference type="PANTHER" id="PTHR12598">
    <property type="entry name" value="COPPER HOMEOSTASIS PROTEIN CUTC"/>
    <property type="match status" value="1"/>
</dbReference>
<gene>
    <name evidence="4" type="primary">Cutc</name>
    <name evidence="4" type="ORF">BM221_006242</name>
</gene>
<evidence type="ECO:0000256" key="1">
    <source>
        <dbReference type="ARBA" id="ARBA00007768"/>
    </source>
</evidence>
<dbReference type="Proteomes" id="UP000235728">
    <property type="component" value="Unassembled WGS sequence"/>
</dbReference>
<dbReference type="GO" id="GO:0005507">
    <property type="term" value="F:copper ion binding"/>
    <property type="evidence" value="ECO:0007669"/>
    <property type="project" value="TreeGrafter"/>
</dbReference>
<dbReference type="Pfam" id="PF03932">
    <property type="entry name" value="CutC"/>
    <property type="match status" value="2"/>
</dbReference>
<dbReference type="OMA" id="HRAFDQC"/>
<dbReference type="PANTHER" id="PTHR12598:SF0">
    <property type="entry name" value="COPPER HOMEOSTASIS PROTEIN CUTC HOMOLOG"/>
    <property type="match status" value="1"/>
</dbReference>
<name>A0A2N6NLF5_BEABA</name>